<dbReference type="GO" id="GO:0005576">
    <property type="term" value="C:extracellular region"/>
    <property type="evidence" value="ECO:0007669"/>
    <property type="project" value="UniProtKB-SubCell"/>
</dbReference>
<dbReference type="Proteomes" id="UP000887116">
    <property type="component" value="Unassembled WGS sequence"/>
</dbReference>
<comment type="caution">
    <text evidence="8">The sequence shown here is derived from an EMBL/GenBank/DDBJ whole genome shotgun (WGS) entry which is preliminary data.</text>
</comment>
<dbReference type="EMBL" id="BMAO01017170">
    <property type="protein sequence ID" value="GFR13791.1"/>
    <property type="molecule type" value="Genomic_DNA"/>
</dbReference>
<feature type="domain" description="Prokineticin" evidence="7">
    <location>
        <begin position="41"/>
        <end position="125"/>
    </location>
</feature>
<evidence type="ECO:0000256" key="1">
    <source>
        <dbReference type="ARBA" id="ARBA00004613"/>
    </source>
</evidence>
<dbReference type="AlphaFoldDB" id="A0A8X6JNK9"/>
<dbReference type="GO" id="GO:0090729">
    <property type="term" value="F:toxin activity"/>
    <property type="evidence" value="ECO:0007669"/>
    <property type="project" value="UniProtKB-KW"/>
</dbReference>
<accession>A0A8X6JNK9</accession>
<keyword evidence="5" id="KW-1015">Disulfide bond</keyword>
<dbReference type="Pfam" id="PF06607">
    <property type="entry name" value="Prokineticin"/>
    <property type="match status" value="1"/>
</dbReference>
<evidence type="ECO:0000256" key="2">
    <source>
        <dbReference type="ARBA" id="ARBA00006999"/>
    </source>
</evidence>
<keyword evidence="4" id="KW-0800">Toxin</keyword>
<reference evidence="8" key="1">
    <citation type="submission" date="2020-07" db="EMBL/GenBank/DDBJ databases">
        <title>Multicomponent nature underlies the extraordinary mechanical properties of spider dragline silk.</title>
        <authorList>
            <person name="Kono N."/>
            <person name="Nakamura H."/>
            <person name="Mori M."/>
            <person name="Yoshida Y."/>
            <person name="Ohtoshi R."/>
            <person name="Malay A.D."/>
            <person name="Moran D.A.P."/>
            <person name="Tomita M."/>
            <person name="Numata K."/>
            <person name="Arakawa K."/>
        </authorList>
    </citation>
    <scope>NUCLEOTIDE SEQUENCE</scope>
</reference>
<dbReference type="PANTHER" id="PTHR18821:SF2">
    <property type="entry name" value="DICKKOPF-RELATED PROTEIN 3-LIKE"/>
    <property type="match status" value="1"/>
</dbReference>
<keyword evidence="6" id="KW-0472">Membrane</keyword>
<keyword evidence="3" id="KW-0964">Secreted</keyword>
<name>A0A8X6JNK9_TRICU</name>
<evidence type="ECO:0000313" key="9">
    <source>
        <dbReference type="Proteomes" id="UP000887116"/>
    </source>
</evidence>
<keyword evidence="6" id="KW-1133">Transmembrane helix</keyword>
<gene>
    <name evidence="8" type="primary">AVEN_252148_2</name>
    <name evidence="8" type="ORF">TNCT_701541</name>
</gene>
<evidence type="ECO:0000259" key="7">
    <source>
        <dbReference type="Pfam" id="PF06607"/>
    </source>
</evidence>
<dbReference type="Gene3D" id="2.10.80.10">
    <property type="entry name" value="Lipase, subunit A"/>
    <property type="match status" value="2"/>
</dbReference>
<keyword evidence="6" id="KW-0812">Transmembrane</keyword>
<feature type="transmembrane region" description="Helical" evidence="6">
    <location>
        <begin position="17"/>
        <end position="39"/>
    </location>
</feature>
<sequence>NIQILSADLFNFLSKGVLLFTIMKSLIFFACVFISVISISMAKECSSPKDCEPGECCVLGMQRYSSAWCKPLGKQDDFCRSDNPAVDRVIEYPNGLVKHFHDVHILFCPCEENLNCSRAQMERYAIPRCEPKGKMDSFCREDGEPDNRMLLYPNFIFRYIEDMYTLFCPCEEPLVCRKNKCSKG</sequence>
<evidence type="ECO:0000256" key="5">
    <source>
        <dbReference type="ARBA" id="ARBA00023157"/>
    </source>
</evidence>
<evidence type="ECO:0000313" key="8">
    <source>
        <dbReference type="EMBL" id="GFR13791.1"/>
    </source>
</evidence>
<dbReference type="OrthoDB" id="6416238at2759"/>
<evidence type="ECO:0000256" key="3">
    <source>
        <dbReference type="ARBA" id="ARBA00022525"/>
    </source>
</evidence>
<keyword evidence="9" id="KW-1185">Reference proteome</keyword>
<comment type="subcellular location">
    <subcellularLocation>
        <location evidence="1">Secreted</location>
    </subcellularLocation>
</comment>
<feature type="non-terminal residue" evidence="8">
    <location>
        <position position="184"/>
    </location>
</feature>
<evidence type="ECO:0000256" key="6">
    <source>
        <dbReference type="SAM" id="Phobius"/>
    </source>
</evidence>
<dbReference type="InterPro" id="IPR023569">
    <property type="entry name" value="Prokineticin_domain"/>
</dbReference>
<protein>
    <recommendedName>
        <fullName evidence="7">Prokineticin domain-containing protein</fullName>
    </recommendedName>
</protein>
<comment type="similarity">
    <text evidence="2">Belongs to the AVIT (prokineticin) family.</text>
</comment>
<dbReference type="InterPro" id="IPR009523">
    <property type="entry name" value="Prokineticin"/>
</dbReference>
<organism evidence="8 9">
    <name type="scientific">Trichonephila clavata</name>
    <name type="common">Joro spider</name>
    <name type="synonym">Nephila clavata</name>
    <dbReference type="NCBI Taxonomy" id="2740835"/>
    <lineage>
        <taxon>Eukaryota</taxon>
        <taxon>Metazoa</taxon>
        <taxon>Ecdysozoa</taxon>
        <taxon>Arthropoda</taxon>
        <taxon>Chelicerata</taxon>
        <taxon>Arachnida</taxon>
        <taxon>Araneae</taxon>
        <taxon>Araneomorphae</taxon>
        <taxon>Entelegynae</taxon>
        <taxon>Araneoidea</taxon>
        <taxon>Nephilidae</taxon>
        <taxon>Trichonephila</taxon>
    </lineage>
</organism>
<proteinExistence type="inferred from homology"/>
<dbReference type="PANTHER" id="PTHR18821">
    <property type="entry name" value="PROKINETICIN"/>
    <property type="match status" value="1"/>
</dbReference>
<evidence type="ECO:0000256" key="4">
    <source>
        <dbReference type="ARBA" id="ARBA00022656"/>
    </source>
</evidence>